<dbReference type="InterPro" id="IPR000116">
    <property type="entry name" value="HMGA"/>
</dbReference>
<keyword evidence="8" id="KW-0804">Transcription</keyword>
<dbReference type="GO" id="GO:0006355">
    <property type="term" value="P:regulation of DNA-templated transcription"/>
    <property type="evidence" value="ECO:0007669"/>
    <property type="project" value="InterPro"/>
</dbReference>
<evidence type="ECO:0000256" key="5">
    <source>
        <dbReference type="ARBA" id="ARBA00022990"/>
    </source>
</evidence>
<dbReference type="GO" id="GO:0003712">
    <property type="term" value="F:transcription coregulator activity"/>
    <property type="evidence" value="ECO:0007669"/>
    <property type="project" value="TreeGrafter"/>
</dbReference>
<comment type="subcellular location">
    <subcellularLocation>
        <location evidence="1">Nucleus</location>
    </subcellularLocation>
</comment>
<dbReference type="GO" id="GO:0003677">
    <property type="term" value="F:DNA binding"/>
    <property type="evidence" value="ECO:0007669"/>
    <property type="project" value="UniProtKB-KW"/>
</dbReference>
<feature type="region of interest" description="Disordered" evidence="10">
    <location>
        <begin position="263"/>
        <end position="305"/>
    </location>
</feature>
<dbReference type="AlphaFoldDB" id="A0A6A6P7J2"/>
<keyword evidence="5" id="KW-0007">Acetylation</keyword>
<dbReference type="Proteomes" id="UP000799766">
    <property type="component" value="Unassembled WGS sequence"/>
</dbReference>
<protein>
    <submittedName>
        <fullName evidence="11">Uncharacterized protein</fullName>
    </submittedName>
</protein>
<keyword evidence="4" id="KW-0677">Repeat</keyword>
<dbReference type="EMBL" id="MU001674">
    <property type="protein sequence ID" value="KAF2459986.1"/>
    <property type="molecule type" value="Genomic_DNA"/>
</dbReference>
<evidence type="ECO:0000256" key="10">
    <source>
        <dbReference type="SAM" id="MobiDB-lite"/>
    </source>
</evidence>
<keyword evidence="12" id="KW-1185">Reference proteome</keyword>
<name>A0A6A6P7J2_9PEZI</name>
<dbReference type="GO" id="GO:0010557">
    <property type="term" value="P:positive regulation of macromolecule biosynthetic process"/>
    <property type="evidence" value="ECO:0007669"/>
    <property type="project" value="UniProtKB-ARBA"/>
</dbReference>
<dbReference type="Pfam" id="PF02178">
    <property type="entry name" value="AT_hook"/>
    <property type="match status" value="5"/>
</dbReference>
<dbReference type="PRINTS" id="PR00930">
    <property type="entry name" value="HIGHMOBLTYIY"/>
</dbReference>
<proteinExistence type="inferred from homology"/>
<evidence type="ECO:0000256" key="6">
    <source>
        <dbReference type="ARBA" id="ARBA00023015"/>
    </source>
</evidence>
<sequence length="391" mass="42509">MVPPLAPKRSRSSSPAAPVKRPHNQATATLDLSDLPKRGRGRPKKDDGNNDLVNRPGDRPGKDLQLPDPLKRPRGRPRKNPEIPVPPKRPRGRPRKDPELPVPPKRPRGRPRKDTNFQAPQEPLDTSKQGRQRKSITIATSKGPGRPRKLDAGGASGDANNAGSAKRGRGRPRKDSSATVSKSASSKSAKGALSLGQLTGTFDIKCDEVEGNWSNLVEDMSMSITSLKGNPSGLIASFNLGILEGTMLLAADKNTVEAIRRKMERGQSTYEDDDEEKSENDEDDEDEGEDDIGDEGAGDPPVPSGWLHFVWRGRNAPDDDEVHSGAYGGQDGSIKFTNKGNSFKAKGAFPALGESCEFSGKRISTKPDIPPEPWENFNEQAYGSANRSRWF</sequence>
<dbReference type="InterPro" id="IPR017956">
    <property type="entry name" value="AT_hook_DNA-bd_motif"/>
</dbReference>
<dbReference type="PRINTS" id="PR00929">
    <property type="entry name" value="ATHOOK"/>
</dbReference>
<dbReference type="OrthoDB" id="3799285at2759"/>
<evidence type="ECO:0000256" key="9">
    <source>
        <dbReference type="ARBA" id="ARBA00023242"/>
    </source>
</evidence>
<feature type="compositionally biased region" description="Acidic residues" evidence="10">
    <location>
        <begin position="270"/>
        <end position="297"/>
    </location>
</feature>
<reference evidence="11" key="1">
    <citation type="journal article" date="2020" name="Stud. Mycol.">
        <title>101 Dothideomycetes genomes: a test case for predicting lifestyles and emergence of pathogens.</title>
        <authorList>
            <person name="Haridas S."/>
            <person name="Albert R."/>
            <person name="Binder M."/>
            <person name="Bloem J."/>
            <person name="Labutti K."/>
            <person name="Salamov A."/>
            <person name="Andreopoulos B."/>
            <person name="Baker S."/>
            <person name="Barry K."/>
            <person name="Bills G."/>
            <person name="Bluhm B."/>
            <person name="Cannon C."/>
            <person name="Castanera R."/>
            <person name="Culley D."/>
            <person name="Daum C."/>
            <person name="Ezra D."/>
            <person name="Gonzalez J."/>
            <person name="Henrissat B."/>
            <person name="Kuo A."/>
            <person name="Liang C."/>
            <person name="Lipzen A."/>
            <person name="Lutzoni F."/>
            <person name="Magnuson J."/>
            <person name="Mondo S."/>
            <person name="Nolan M."/>
            <person name="Ohm R."/>
            <person name="Pangilinan J."/>
            <person name="Park H.-J."/>
            <person name="Ramirez L."/>
            <person name="Alfaro M."/>
            <person name="Sun H."/>
            <person name="Tritt A."/>
            <person name="Yoshinaga Y."/>
            <person name="Zwiers L.-H."/>
            <person name="Turgeon B."/>
            <person name="Goodwin S."/>
            <person name="Spatafora J."/>
            <person name="Crous P."/>
            <person name="Grigoriev I."/>
        </authorList>
    </citation>
    <scope>NUCLEOTIDE SEQUENCE</scope>
    <source>
        <strain evidence="11">ATCC 16933</strain>
    </source>
</reference>
<keyword evidence="6" id="KW-0805">Transcription regulation</keyword>
<feature type="region of interest" description="Disordered" evidence="10">
    <location>
        <begin position="362"/>
        <end position="391"/>
    </location>
</feature>
<dbReference type="PANTHER" id="PTHR23341">
    <property type="entry name" value="HIGH MOBILITY GROUP PROTEINS HMG-A AND C"/>
    <property type="match status" value="1"/>
</dbReference>
<accession>A0A6A6P7J2</accession>
<dbReference type="PANTHER" id="PTHR23341:SF2">
    <property type="entry name" value="HIGH MOBILITY GROUP PROTEIN HMG-12"/>
    <property type="match status" value="1"/>
</dbReference>
<feature type="compositionally biased region" description="Polar residues" evidence="10">
    <location>
        <begin position="377"/>
        <end position="391"/>
    </location>
</feature>
<dbReference type="GO" id="GO:0000785">
    <property type="term" value="C:chromatin"/>
    <property type="evidence" value="ECO:0007669"/>
    <property type="project" value="InterPro"/>
</dbReference>
<gene>
    <name evidence="11" type="ORF">BDY21DRAFT_182348</name>
</gene>
<evidence type="ECO:0000256" key="4">
    <source>
        <dbReference type="ARBA" id="ARBA00022737"/>
    </source>
</evidence>
<evidence type="ECO:0000256" key="3">
    <source>
        <dbReference type="ARBA" id="ARBA00022553"/>
    </source>
</evidence>
<keyword evidence="3" id="KW-0597">Phosphoprotein</keyword>
<feature type="compositionally biased region" description="Polar residues" evidence="10">
    <location>
        <begin position="116"/>
        <end position="140"/>
    </location>
</feature>
<dbReference type="GO" id="GO:0005634">
    <property type="term" value="C:nucleus"/>
    <property type="evidence" value="ECO:0007669"/>
    <property type="project" value="UniProtKB-SubCell"/>
</dbReference>
<evidence type="ECO:0000313" key="12">
    <source>
        <dbReference type="Proteomes" id="UP000799766"/>
    </source>
</evidence>
<evidence type="ECO:0000256" key="7">
    <source>
        <dbReference type="ARBA" id="ARBA00023125"/>
    </source>
</evidence>
<feature type="compositionally biased region" description="Low complexity" evidence="10">
    <location>
        <begin position="177"/>
        <end position="194"/>
    </location>
</feature>
<dbReference type="SMART" id="SM00384">
    <property type="entry name" value="AT_hook"/>
    <property type="match status" value="6"/>
</dbReference>
<comment type="similarity">
    <text evidence="2">Belongs to the HMGA family.</text>
</comment>
<evidence type="ECO:0000256" key="8">
    <source>
        <dbReference type="ARBA" id="ARBA00023163"/>
    </source>
</evidence>
<keyword evidence="7" id="KW-0238">DNA-binding</keyword>
<keyword evidence="9" id="KW-0539">Nucleus</keyword>
<organism evidence="11 12">
    <name type="scientific">Lineolata rhizophorae</name>
    <dbReference type="NCBI Taxonomy" id="578093"/>
    <lineage>
        <taxon>Eukaryota</taxon>
        <taxon>Fungi</taxon>
        <taxon>Dikarya</taxon>
        <taxon>Ascomycota</taxon>
        <taxon>Pezizomycotina</taxon>
        <taxon>Dothideomycetes</taxon>
        <taxon>Dothideomycetes incertae sedis</taxon>
        <taxon>Lineolatales</taxon>
        <taxon>Lineolataceae</taxon>
        <taxon>Lineolata</taxon>
    </lineage>
</organism>
<evidence type="ECO:0000256" key="2">
    <source>
        <dbReference type="ARBA" id="ARBA00010812"/>
    </source>
</evidence>
<evidence type="ECO:0000256" key="1">
    <source>
        <dbReference type="ARBA" id="ARBA00004123"/>
    </source>
</evidence>
<feature type="region of interest" description="Disordered" evidence="10">
    <location>
        <begin position="1"/>
        <end position="201"/>
    </location>
</feature>
<evidence type="ECO:0000313" key="11">
    <source>
        <dbReference type="EMBL" id="KAF2459986.1"/>
    </source>
</evidence>